<comment type="caution">
    <text evidence="1">The sequence shown here is derived from an EMBL/GenBank/DDBJ whole genome shotgun (WGS) entry which is preliminary data.</text>
</comment>
<dbReference type="EMBL" id="JABSTQ010009964">
    <property type="protein sequence ID" value="KAG0424541.1"/>
    <property type="molecule type" value="Genomic_DNA"/>
</dbReference>
<protein>
    <submittedName>
        <fullName evidence="1">Uncharacterized protein</fullName>
    </submittedName>
</protein>
<evidence type="ECO:0000313" key="1">
    <source>
        <dbReference type="EMBL" id="KAG0424541.1"/>
    </source>
</evidence>
<keyword evidence="2" id="KW-1185">Reference proteome</keyword>
<accession>A0AC60PTR0</accession>
<proteinExistence type="predicted"/>
<reference evidence="1 2" key="1">
    <citation type="journal article" date="2020" name="Cell">
        <title>Large-Scale Comparative Analyses of Tick Genomes Elucidate Their Genetic Diversity and Vector Capacities.</title>
        <authorList>
            <consortium name="Tick Genome and Microbiome Consortium (TIGMIC)"/>
            <person name="Jia N."/>
            <person name="Wang J."/>
            <person name="Shi W."/>
            <person name="Du L."/>
            <person name="Sun Y."/>
            <person name="Zhan W."/>
            <person name="Jiang J.F."/>
            <person name="Wang Q."/>
            <person name="Zhang B."/>
            <person name="Ji P."/>
            <person name="Bell-Sakyi L."/>
            <person name="Cui X.M."/>
            <person name="Yuan T.T."/>
            <person name="Jiang B.G."/>
            <person name="Yang W.F."/>
            <person name="Lam T.T."/>
            <person name="Chang Q.C."/>
            <person name="Ding S.J."/>
            <person name="Wang X.J."/>
            <person name="Zhu J.G."/>
            <person name="Ruan X.D."/>
            <person name="Zhao L."/>
            <person name="Wei J.T."/>
            <person name="Ye R.Z."/>
            <person name="Que T.C."/>
            <person name="Du C.H."/>
            <person name="Zhou Y.H."/>
            <person name="Cheng J.X."/>
            <person name="Dai P.F."/>
            <person name="Guo W.B."/>
            <person name="Han X.H."/>
            <person name="Huang E.J."/>
            <person name="Li L.F."/>
            <person name="Wei W."/>
            <person name="Gao Y.C."/>
            <person name="Liu J.Z."/>
            <person name="Shao H.Z."/>
            <person name="Wang X."/>
            <person name="Wang C.C."/>
            <person name="Yang T.C."/>
            <person name="Huo Q.B."/>
            <person name="Li W."/>
            <person name="Chen H.Y."/>
            <person name="Chen S.E."/>
            <person name="Zhou L.G."/>
            <person name="Ni X.B."/>
            <person name="Tian J.H."/>
            <person name="Sheng Y."/>
            <person name="Liu T."/>
            <person name="Pan Y.S."/>
            <person name="Xia L.Y."/>
            <person name="Li J."/>
            <person name="Zhao F."/>
            <person name="Cao W.C."/>
        </authorList>
    </citation>
    <scope>NUCLEOTIDE SEQUENCE [LARGE SCALE GENOMIC DNA]</scope>
    <source>
        <strain evidence="1">Iper-2018</strain>
    </source>
</reference>
<gene>
    <name evidence="1" type="ORF">HPB47_028250</name>
</gene>
<sequence length="1147" mass="128051">MDIILDLVFDGTIMPAELVQWLLNSQLDSTIVKLEPYTSQRREFVPFFLNFLRDHCPALQQPQTSPLPARPHPKMGSNVKRVELQSMPGSSTPTRSRKFEDVFCELPYNRDSASSWPRHGGSGNGLRRDFSGQEFPSVPPRNDDHRFNLLAALERNDRPRNHQQTTAVVPDIQDDQNFPVVGVIAGKPKPIRRITPTPVRQHWRKLTVSDFLPPEVSRERVPCQDKAGRGRTIVGGDMGPPRKGNRGSPEGQQRSPPVAAPVSCQRQTVDDKLRQQDRDKVPLNEYVVPVCECVTEHRKLDALLGVYAGLINAGLVGNLTIELFFVLQLLTLKVKKTAVPEGPLLLCSVHNCAYFAVGVLKGILAWLRFLDRPTLKLLSSVQHLATFSPQLQTDLALLAEEAPSVSRAWLSSVQGVAFEAATDNRRNFSCEHNFHLFRRQRDMFYNLFHEWQRHHFDSRTTFETRFPRRVAEILDVCNDPCNYSHLARLVLTQLVTSCSGGAETDGGLGEDLLAELKSTLPDKFERLEERFVHPFKVGGPCPSPSFPGCQGFFHDFVKAASSASFHQHFKDQCVERIVASERDDVFVDVDMPPGDEEKRRFFSLVHRLKLLGLFLGLVEFLPYHSLGKFPVEQRESQRSIRNLRPLPIDVVGSLRRSVRRKRQLVATLAWTVNFVSMADPVGTTLDGYRLVLEQLSAIYGSDALRSVEPTCFLARALLGWLFEVLNVRPALFARAGVTATVVLETEPESLVDQQIVYACCPYLGELRCLLTEHLAGSKSRYGGDVRKITPVSARYVEDETTGAAKRLDRQLEENFFHMHPQSVRKIVEFVAERVSSNVAKLIKKDISVMIENVAADATSPTKPGSNARKETEKVTNAASPVFLKLKERLERESADSCREHVDRLIPLLLPQDTQEQVVRTCCQLSAKSASLKVQQWLTANITESVLKDAASVSATTKPAGAASRDNASHHGASRAFDILNDLKLALQRLCCDGEHIPTENAISLLERCEHSLNSRLEWTPSSIRVVQQTSFDFVVCLAIFSPSSFTHGVFLAALPLWTESSIVPGMCRNLMCARNLQLVQMSGDASCGWSKLEELLRMLVLEEFVSTEDLGDMLQAVGELRGCDNSAERAAGILRGIIDGDTAGEPL</sequence>
<organism evidence="1 2">
    <name type="scientific">Ixodes persulcatus</name>
    <name type="common">Taiga tick</name>
    <dbReference type="NCBI Taxonomy" id="34615"/>
    <lineage>
        <taxon>Eukaryota</taxon>
        <taxon>Metazoa</taxon>
        <taxon>Ecdysozoa</taxon>
        <taxon>Arthropoda</taxon>
        <taxon>Chelicerata</taxon>
        <taxon>Arachnida</taxon>
        <taxon>Acari</taxon>
        <taxon>Parasitiformes</taxon>
        <taxon>Ixodida</taxon>
        <taxon>Ixodoidea</taxon>
        <taxon>Ixodidae</taxon>
        <taxon>Ixodinae</taxon>
        <taxon>Ixodes</taxon>
    </lineage>
</organism>
<name>A0AC60PTR0_IXOPE</name>
<dbReference type="Proteomes" id="UP000805193">
    <property type="component" value="Unassembled WGS sequence"/>
</dbReference>
<evidence type="ECO:0000313" key="2">
    <source>
        <dbReference type="Proteomes" id="UP000805193"/>
    </source>
</evidence>